<dbReference type="PROSITE" id="PS50175">
    <property type="entry name" value="ASP_PROT_RETROV"/>
    <property type="match status" value="1"/>
</dbReference>
<dbReference type="InterPro" id="IPR001995">
    <property type="entry name" value="Peptidase_A2_cat"/>
</dbReference>
<dbReference type="InterPro" id="IPR001969">
    <property type="entry name" value="Aspartic_peptidase_AS"/>
</dbReference>
<feature type="domain" description="Peptidase A2" evidence="3">
    <location>
        <begin position="156"/>
        <end position="171"/>
    </location>
</feature>
<gene>
    <name evidence="4" type="ORF">MCOR_2712</name>
</gene>
<dbReference type="GO" id="GO:0004190">
    <property type="term" value="F:aspartic-type endopeptidase activity"/>
    <property type="evidence" value="ECO:0007669"/>
    <property type="project" value="InterPro"/>
</dbReference>
<dbReference type="EMBL" id="CACVKT020000543">
    <property type="protein sequence ID" value="CAC5360114.1"/>
    <property type="molecule type" value="Genomic_DNA"/>
</dbReference>
<keyword evidence="1" id="KW-0378">Hydrolase</keyword>
<evidence type="ECO:0000313" key="5">
    <source>
        <dbReference type="Proteomes" id="UP000507470"/>
    </source>
</evidence>
<keyword evidence="5" id="KW-1185">Reference proteome</keyword>
<reference evidence="4 5" key="1">
    <citation type="submission" date="2020-06" db="EMBL/GenBank/DDBJ databases">
        <authorList>
            <person name="Li R."/>
            <person name="Bekaert M."/>
        </authorList>
    </citation>
    <scope>NUCLEOTIDE SEQUENCE [LARGE SCALE GENOMIC DNA]</scope>
    <source>
        <strain evidence="5">wild</strain>
    </source>
</reference>
<dbReference type="PROSITE" id="PS00141">
    <property type="entry name" value="ASP_PROTEASE"/>
    <property type="match status" value="1"/>
</dbReference>
<feature type="region of interest" description="Disordered" evidence="2">
    <location>
        <begin position="2248"/>
        <end position="2290"/>
    </location>
</feature>
<accession>A0A6J8A2Z6</accession>
<evidence type="ECO:0000256" key="1">
    <source>
        <dbReference type="ARBA" id="ARBA00022801"/>
    </source>
</evidence>
<evidence type="ECO:0000259" key="3">
    <source>
        <dbReference type="PROSITE" id="PS50175"/>
    </source>
</evidence>
<dbReference type="Proteomes" id="UP000507470">
    <property type="component" value="Unassembled WGS sequence"/>
</dbReference>
<protein>
    <recommendedName>
        <fullName evidence="3">Peptidase A2 domain-containing protein</fullName>
    </recommendedName>
</protein>
<organism evidence="4 5">
    <name type="scientific">Mytilus coruscus</name>
    <name type="common">Sea mussel</name>
    <dbReference type="NCBI Taxonomy" id="42192"/>
    <lineage>
        <taxon>Eukaryota</taxon>
        <taxon>Metazoa</taxon>
        <taxon>Spiralia</taxon>
        <taxon>Lophotrochozoa</taxon>
        <taxon>Mollusca</taxon>
        <taxon>Bivalvia</taxon>
        <taxon>Autobranchia</taxon>
        <taxon>Pteriomorphia</taxon>
        <taxon>Mytilida</taxon>
        <taxon>Mytiloidea</taxon>
        <taxon>Mytilidae</taxon>
        <taxon>Mytilinae</taxon>
        <taxon>Mytilus</taxon>
    </lineage>
</organism>
<dbReference type="InterPro" id="IPR021109">
    <property type="entry name" value="Peptidase_aspartic_dom_sf"/>
</dbReference>
<evidence type="ECO:0000313" key="4">
    <source>
        <dbReference type="EMBL" id="CAC5360114.1"/>
    </source>
</evidence>
<evidence type="ECO:0000256" key="2">
    <source>
        <dbReference type="SAM" id="MobiDB-lite"/>
    </source>
</evidence>
<dbReference type="GO" id="GO:0006508">
    <property type="term" value="P:proteolysis"/>
    <property type="evidence" value="ECO:0007669"/>
    <property type="project" value="InterPro"/>
</dbReference>
<dbReference type="OrthoDB" id="6154089at2759"/>
<name>A0A6J8A2Z6_MYTCO</name>
<dbReference type="Gene3D" id="2.40.70.10">
    <property type="entry name" value="Acid Proteases"/>
    <property type="match status" value="1"/>
</dbReference>
<proteinExistence type="predicted"/>
<sequence>MEETEEYTDLEVRKVNGGRPRFVTEERLESRLGVFAKEIQHEIKDGHTHLRNDFKDEIGKLSTAIKGNYPNKNAGYRKQNDSPKFSLKDTTCFTCQRKGHIRGNGDLNTNPVIDKCIDNSFEIFDTDLDTAIVDVVIDWVRSVTFRAPLSIEGEKVKAVVDTGAEVTVMSESLFFKIPEAKRPSLQEAKRNLVVAEAGKRMKTLEVILEGHGVNCETIDARYGSIEPVIEDERKILVARCLVDPFQDNIPVRLVNLDSSPVKIRKNYLLGEIHPVIKYDNFVHEDRHSSNISSSTEGISNWVEIGKGISQGDLIEPLNIPYDLKYLKVSSVDTINSGVQADTLKLPDHLKDLYEKSCVKLSNSKDKIKLAEVLIKNQNAFAKNKTDLGFNEMWEDQVREKKEQRDRKREDWRRGRVAKENMEPFSPPSKKIKSLNINPLPAIKELPFESDEHGTFIELGNFTKYLRENEYQSDTSGIRKGNIQRQVSRFKDGIKLNGGIEQLPVASVFRYMFHHMDDFQVCKKFCNEIVDVALGKQPVKTPSSYLALYNEIVKNGFSIFQSLVSDEVNIDTCNLEYLGEIYKPNFSTSDWKKIQLFEWHFQTYYKIKAGSSYENILKKEEFLNLCKSSKTNAQIIHGMVGKTIERNRLRKCSTEVLNGIQLQVGGINHLPEKIEVDTMNCITTYLPENTANVLCVDCTSKCNHDHGVHILVNLEKNIEIPILNDACVIIRAVLKRKHFVNTPEIIFLTNYAFRSFKESIPPRFTIRDQLKMGALSDNIYHISKSHDVEMMEPEEFIEPNLCSTCFKDFRYLNDPLDIDHFNVTNEWLMHVPLPVQIFLEHTYISKDVKADNIIQIRPKVASLYCQFEAHLKTLNQAYCGIIQDIYTDELIVNYHNISTVFSLTSHAGISHSQRTGDRRLRKNADPELCYYRTFMKRYPIVYREVNQEMDNEHKISIRECHLALLMDNLVHLTMTVDPRPGQCRTNQLCTLPLTVKGIPKNAYVTSNWHLDNCDGSSFCSCMHQTQLKKADVNKVFLELTAEEQTTNNIFKENMSWGFQSLFGVDCINMLMESYSMSQSASEFRKENLPSSVIGHSEEDIDQLNKTMESINLNSGNTSLDDTLPLEYPAPVSEINDTFNETSPESLHSLLEEMDISAELKGDSNISIQHLENERLSLDLSEIQSHSTTLSLENVELASLQDDEEEENIEGLLNAILPNDFGSFTLERIDQSATESQPSVLPVSSPPPLLCRHPPPASGRDDDILVLKKVLDDILIKTDVNLKEDKIIFAPDYKIAKNLLKLIDTTEKYKVFTPEFPILHLRKSKITNLISAYKATGLLHILRYMKDEENEKDWTKLLTIENIETATRNIWRLSVALHLSFFVCFLSTLSEEDSRNLMKLLDESPTEMQPQWGEHFDRFLQKGKSQNATFCLHVELMGHCDEIVAIAVSERIGGEKGYNLLLANVKSSLPFSFLNNASSYAGFCIRLMLSHYSASPFHQKLKHSLYSSPHNDSPINFGLDTSREIDHRTAKKCIRPTSTISSVLPKMSTVDEQRQIHIMRMSLLTGMDEDDGVATQDSKSAKSCASKYLQKKLSANDIEHIIRTTKLILKMNALSTEVQKIPKNIYHPSKPDISETLLDKSTYPIGHYLIKKYLCTNGILGLNEEDLPPITDIEGPKVLLNGVKTMKSVTINRGRCQKKTGKKLEHIRLEEKRQQKVKRLTKEIECFSSMQNTCQAIVKPDCTKSTTNKSLGVKKALTSILKICLTELTTNPSTSEEILPSMNDLLMFDFKCVPNHISSNTKVAIVEFAGAKFKTFATTGESYIKYVTGGIINKLLRDLQNLQRIIICEEKYSFTPDVFKAATRQKRQTKDPVTIAHLKEKDEIISRGKFSKKAAITTGLGKKAVSNYLGKHLTELDIQADIIIDVDSEAVYGQCQCEDLDKCTCPLFTTPVRAVFTQGNGFQHSENLTMIKQRKGEAEMSQADWLKDVQLQLHDGECVINYVTSADIDTIVIQIFAVSLYWPRNPDSTFKFPVYVWLQKQKPEIYNITGILTILERAFPNKYIGAMLAIVLSMGGNDYLPNFHGISHEKLLNNVFSEPGIVSSLLQFKEINESGVKRFKCTIDVDQYVKLYLKLYYPKNVEQEKLTFEEVRQLTIKIPGKSDFRHPQTWMPPESSLRQLAKLVQCQIDYLLTVFNPGASLPNFMASGCLKVRQDGSTIYNLGPNCHIDNRDNLITVSEETLANKLKAHTIPLNRKSGKRQLDDTPQKGKSSKRQPKMSTPRKIQARRKLPD</sequence>